<gene>
    <name evidence="2" type="ORF">VNI00_007354</name>
</gene>
<comment type="caution">
    <text evidence="2">The sequence shown here is derived from an EMBL/GenBank/DDBJ whole genome shotgun (WGS) entry which is preliminary data.</text>
</comment>
<dbReference type="EMBL" id="JAYKXP010000024">
    <property type="protein sequence ID" value="KAK7045522.1"/>
    <property type="molecule type" value="Genomic_DNA"/>
</dbReference>
<protein>
    <submittedName>
        <fullName evidence="2">Uncharacterized protein</fullName>
    </submittedName>
</protein>
<reference evidence="2 3" key="1">
    <citation type="submission" date="2024-01" db="EMBL/GenBank/DDBJ databases">
        <title>A draft genome for a cacao thread blight-causing isolate of Paramarasmius palmivorus.</title>
        <authorList>
            <person name="Baruah I.K."/>
            <person name="Bukari Y."/>
            <person name="Amoako-Attah I."/>
            <person name="Meinhardt L.W."/>
            <person name="Bailey B.A."/>
            <person name="Cohen S.P."/>
        </authorList>
    </citation>
    <scope>NUCLEOTIDE SEQUENCE [LARGE SCALE GENOMIC DNA]</scope>
    <source>
        <strain evidence="2 3">GH-12</strain>
    </source>
</reference>
<evidence type="ECO:0000313" key="3">
    <source>
        <dbReference type="Proteomes" id="UP001383192"/>
    </source>
</evidence>
<evidence type="ECO:0000256" key="1">
    <source>
        <dbReference type="SAM" id="MobiDB-lite"/>
    </source>
</evidence>
<dbReference type="Proteomes" id="UP001383192">
    <property type="component" value="Unassembled WGS sequence"/>
</dbReference>
<sequence>MEYKKGAENILAGMNQARFYLVSACRYLASLGIFDFPVFAVATQGFKGRLLCAWSIPPDSENHKADGGISAMYDGVYMADTNCPEWDITDPSQAVKFAMFLISLKNNYVPELLKKFKEVEEDIKAELAKMDDKVAGAGERFKWAVTHQRKEGVLKSLVDLLAESEKAEQKSKKRRVDSEVEVPPPP</sequence>
<feature type="region of interest" description="Disordered" evidence="1">
    <location>
        <begin position="165"/>
        <end position="186"/>
    </location>
</feature>
<dbReference type="AlphaFoldDB" id="A0AAW0D668"/>
<name>A0AAW0D668_9AGAR</name>
<keyword evidence="3" id="KW-1185">Reference proteome</keyword>
<accession>A0AAW0D668</accession>
<evidence type="ECO:0000313" key="2">
    <source>
        <dbReference type="EMBL" id="KAK7045522.1"/>
    </source>
</evidence>
<proteinExistence type="predicted"/>
<organism evidence="2 3">
    <name type="scientific">Paramarasmius palmivorus</name>
    <dbReference type="NCBI Taxonomy" id="297713"/>
    <lineage>
        <taxon>Eukaryota</taxon>
        <taxon>Fungi</taxon>
        <taxon>Dikarya</taxon>
        <taxon>Basidiomycota</taxon>
        <taxon>Agaricomycotina</taxon>
        <taxon>Agaricomycetes</taxon>
        <taxon>Agaricomycetidae</taxon>
        <taxon>Agaricales</taxon>
        <taxon>Marasmiineae</taxon>
        <taxon>Marasmiaceae</taxon>
        <taxon>Paramarasmius</taxon>
    </lineage>
</organism>